<dbReference type="EMBL" id="JAAIUW010000004">
    <property type="protein sequence ID" value="KAF7835230.1"/>
    <property type="molecule type" value="Genomic_DNA"/>
</dbReference>
<name>A0A835CAY6_9FABA</name>
<feature type="domain" description="Retrovirus-related Pol polyprotein from transposon TNT 1-94-like beta-barrel" evidence="3">
    <location>
        <begin position="405"/>
        <end position="479"/>
    </location>
</feature>
<dbReference type="Pfam" id="PF14244">
    <property type="entry name" value="Retrotran_gag_3"/>
    <property type="match status" value="1"/>
</dbReference>
<dbReference type="OrthoDB" id="1937754at2759"/>
<accession>A0A835CAY6</accession>
<organism evidence="4 5">
    <name type="scientific">Senna tora</name>
    <dbReference type="NCBI Taxonomy" id="362788"/>
    <lineage>
        <taxon>Eukaryota</taxon>
        <taxon>Viridiplantae</taxon>
        <taxon>Streptophyta</taxon>
        <taxon>Embryophyta</taxon>
        <taxon>Tracheophyta</taxon>
        <taxon>Spermatophyta</taxon>
        <taxon>Magnoliopsida</taxon>
        <taxon>eudicotyledons</taxon>
        <taxon>Gunneridae</taxon>
        <taxon>Pentapetalae</taxon>
        <taxon>rosids</taxon>
        <taxon>fabids</taxon>
        <taxon>Fabales</taxon>
        <taxon>Fabaceae</taxon>
        <taxon>Caesalpinioideae</taxon>
        <taxon>Cassia clade</taxon>
        <taxon>Senna</taxon>
    </lineage>
</organism>
<dbReference type="InterPro" id="IPR054722">
    <property type="entry name" value="PolX-like_BBD"/>
</dbReference>
<evidence type="ECO:0000259" key="3">
    <source>
        <dbReference type="Pfam" id="PF22936"/>
    </source>
</evidence>
<evidence type="ECO:0000259" key="2">
    <source>
        <dbReference type="Pfam" id="PF14244"/>
    </source>
</evidence>
<protein>
    <submittedName>
        <fullName evidence="4">Uncharacterized protein</fullName>
    </submittedName>
</protein>
<evidence type="ECO:0000256" key="1">
    <source>
        <dbReference type="SAM" id="MobiDB-lite"/>
    </source>
</evidence>
<keyword evidence="5" id="KW-1185">Reference proteome</keyword>
<sequence length="673" mass="76495">MAEARSKSGSSGEEDSLNGEGRMEDRPKQEREEPRKNGDRKNQDRSRDVDRSRKNGYQTWALLNSDQPGMSLVVSPLIGTNYLGWSIAIKTALEAKGKLGFLTTEESLDEEEYWKWKKADSMVKSWVINSMTKELADLFVFCRTTKELWDELQERFGASCGPQLYQIQKEAALTVQGSDSVVTYYGKLRKWWEQLSRLSPLPRCTCGNCSCGINKRLIDRDSSDKLIQFLMGLNQKFKPIRTQVLNLDPFPTVNRAFAMVTQDEMQMEVGDTTPTDPLEMAAAMVKKDDDMKRARQKDDKKWDKICSHCQMKGHLKESCFKIVGYPEWYKELKEQRKRNGGNKLVATTTDNPLDDEPEKSKDWATMISQIVRQEIQKAKEERVNVAYLGDFTGNISTKLNTRNEWIIDTGASNHICHNKSLMQNVRKLDKPINIHLPNGTNILVKETGTVNIGSLQLKDVFYIPSFHYNLVSVNQLTKTNSANVFFDHNSYLIQDLKTKKSLATGRVKGNLYWLKDNNNQDLCTSDPILNSCIRSPYCWHSRLGHAPLNVINRIDGIKDTVSQFSKACDICHNAKQHRLPFPNSINDTGISSVPLSPDVARTDAAEQPLEIHIDPIVDDQDDHSVTVHDNTDIQESEEITYQYHQFTTFDVGCKGANNEQSTSIYASFMAETG</sequence>
<dbReference type="PANTHER" id="PTHR37610:SF40">
    <property type="entry name" value="OS01G0909600 PROTEIN"/>
    <property type="match status" value="1"/>
</dbReference>
<dbReference type="Proteomes" id="UP000634136">
    <property type="component" value="Unassembled WGS sequence"/>
</dbReference>
<gene>
    <name evidence="4" type="ORF">G2W53_010089</name>
</gene>
<dbReference type="PANTHER" id="PTHR37610">
    <property type="entry name" value="CCHC-TYPE DOMAIN-CONTAINING PROTEIN"/>
    <property type="match status" value="1"/>
</dbReference>
<evidence type="ECO:0000313" key="5">
    <source>
        <dbReference type="Proteomes" id="UP000634136"/>
    </source>
</evidence>
<dbReference type="Pfam" id="PF22936">
    <property type="entry name" value="Pol_BBD"/>
    <property type="match status" value="1"/>
</dbReference>
<feature type="domain" description="Retrotransposon Copia-like N-terminal" evidence="2">
    <location>
        <begin position="64"/>
        <end position="102"/>
    </location>
</feature>
<feature type="region of interest" description="Disordered" evidence="1">
    <location>
        <begin position="339"/>
        <end position="359"/>
    </location>
</feature>
<evidence type="ECO:0000313" key="4">
    <source>
        <dbReference type="EMBL" id="KAF7835230.1"/>
    </source>
</evidence>
<reference evidence="4" key="1">
    <citation type="submission" date="2020-09" db="EMBL/GenBank/DDBJ databases">
        <title>Genome-Enabled Discovery of Anthraquinone Biosynthesis in Senna tora.</title>
        <authorList>
            <person name="Kang S.-H."/>
            <person name="Pandey R.P."/>
            <person name="Lee C.-M."/>
            <person name="Sim J.-S."/>
            <person name="Jeong J.-T."/>
            <person name="Choi B.-S."/>
            <person name="Jung M."/>
            <person name="Ginzburg D."/>
            <person name="Zhao K."/>
            <person name="Won S.Y."/>
            <person name="Oh T.-J."/>
            <person name="Yu Y."/>
            <person name="Kim N.-H."/>
            <person name="Lee O.R."/>
            <person name="Lee T.-H."/>
            <person name="Bashyal P."/>
            <person name="Kim T.-S."/>
            <person name="Lee W.-H."/>
            <person name="Kawkins C."/>
            <person name="Kim C.-K."/>
            <person name="Kim J.S."/>
            <person name="Ahn B.O."/>
            <person name="Rhee S.Y."/>
            <person name="Sohng J.K."/>
        </authorList>
    </citation>
    <scope>NUCLEOTIDE SEQUENCE</scope>
    <source>
        <tissue evidence="4">Leaf</tissue>
    </source>
</reference>
<feature type="region of interest" description="Disordered" evidence="1">
    <location>
        <begin position="1"/>
        <end position="52"/>
    </location>
</feature>
<feature type="compositionally biased region" description="Basic and acidic residues" evidence="1">
    <location>
        <begin position="21"/>
        <end position="52"/>
    </location>
</feature>
<comment type="caution">
    <text evidence="4">The sequence shown here is derived from an EMBL/GenBank/DDBJ whole genome shotgun (WGS) entry which is preliminary data.</text>
</comment>
<proteinExistence type="predicted"/>
<dbReference type="InterPro" id="IPR029472">
    <property type="entry name" value="Copia-like_N"/>
</dbReference>
<dbReference type="AlphaFoldDB" id="A0A835CAY6"/>